<keyword evidence="5 16" id="KW-0963">Cytoplasm</keyword>
<name>A0A232F4W0_9HYME</name>
<keyword evidence="11 16" id="KW-0482">Metalloprotease</keyword>
<evidence type="ECO:0000256" key="6">
    <source>
        <dbReference type="ARBA" id="ARBA00022622"/>
    </source>
</evidence>
<dbReference type="AlphaFoldDB" id="A0A232F4W0"/>
<dbReference type="FunFam" id="2.60.40.1730:FF:000004">
    <property type="entry name" value="Leukotriene A(4) hydrolase"/>
    <property type="match status" value="1"/>
</dbReference>
<feature type="binding site" evidence="14">
    <location>
        <begin position="180"/>
        <end position="182"/>
    </location>
    <ligand>
        <name>a peptide</name>
        <dbReference type="ChEBI" id="CHEBI:60466"/>
    </ligand>
</feature>
<dbReference type="GO" id="GO:0019370">
    <property type="term" value="P:leukotriene biosynthetic process"/>
    <property type="evidence" value="ECO:0007669"/>
    <property type="project" value="UniProtKB-KW"/>
</dbReference>
<protein>
    <recommendedName>
        <fullName evidence="16">Leukotriene A(4) hydrolase</fullName>
        <shortName evidence="16">LTA-4 hydrolase</shortName>
        <ecNumber evidence="16">3.3.2.6</ecNumber>
    </recommendedName>
</protein>
<keyword evidence="10 15" id="KW-0862">Zinc</keyword>
<evidence type="ECO:0000256" key="5">
    <source>
        <dbReference type="ARBA" id="ARBA00022490"/>
    </source>
</evidence>
<comment type="cofactor">
    <cofactor evidence="15 16">
        <name>Zn(2+)</name>
        <dbReference type="ChEBI" id="CHEBI:29105"/>
    </cofactor>
    <text evidence="15 16">Binds 1 zinc ion per subunit.</text>
</comment>
<accession>A0A232F4W0</accession>
<dbReference type="SMART" id="SM01263">
    <property type="entry name" value="Leuk-A4-hydro_C"/>
    <property type="match status" value="1"/>
</dbReference>
<dbReference type="GO" id="GO:0008270">
    <property type="term" value="F:zinc ion binding"/>
    <property type="evidence" value="ECO:0007669"/>
    <property type="project" value="InterPro"/>
</dbReference>
<dbReference type="PRINTS" id="PR00756">
    <property type="entry name" value="ALADIPTASE"/>
</dbReference>
<comment type="similarity">
    <text evidence="4 16">Belongs to the peptidase M1 family.</text>
</comment>
<dbReference type="EMBL" id="NNAY01001008">
    <property type="protein sequence ID" value="OXU25510.1"/>
    <property type="molecule type" value="Genomic_DNA"/>
</dbReference>
<dbReference type="PANTHER" id="PTHR45726">
    <property type="entry name" value="LEUKOTRIENE A-4 HYDROLASE"/>
    <property type="match status" value="1"/>
</dbReference>
<dbReference type="InterPro" id="IPR045357">
    <property type="entry name" value="Aminopeptidase_N-like_N"/>
</dbReference>
<dbReference type="InterPro" id="IPR038502">
    <property type="entry name" value="M1_LTA-4_hydro/amino_C_sf"/>
</dbReference>
<dbReference type="Gene3D" id="1.25.40.320">
    <property type="entry name" value="Peptidase M1, leukotriene A4 hydrolase/aminopeptidase C-terminal domain"/>
    <property type="match status" value="1"/>
</dbReference>
<evidence type="ECO:0000256" key="10">
    <source>
        <dbReference type="ARBA" id="ARBA00022833"/>
    </source>
</evidence>
<dbReference type="Gene3D" id="2.60.40.1730">
    <property type="entry name" value="tricorn interacting facor f3 domain"/>
    <property type="match status" value="1"/>
</dbReference>
<dbReference type="GO" id="GO:0005829">
    <property type="term" value="C:cytosol"/>
    <property type="evidence" value="ECO:0007669"/>
    <property type="project" value="TreeGrafter"/>
</dbReference>
<dbReference type="SUPFAM" id="SSF63737">
    <property type="entry name" value="Leukotriene A4 hydrolase N-terminal domain"/>
    <property type="match status" value="1"/>
</dbReference>
<evidence type="ECO:0000313" key="18">
    <source>
        <dbReference type="EMBL" id="OXU25510.1"/>
    </source>
</evidence>
<evidence type="ECO:0000256" key="15">
    <source>
        <dbReference type="PIRSR" id="PIRSR612777-3"/>
    </source>
</evidence>
<dbReference type="InterPro" id="IPR042097">
    <property type="entry name" value="Aminopeptidase_N-like_N_sf"/>
</dbReference>
<feature type="binding site" evidence="14">
    <location>
        <begin position="606"/>
        <end position="608"/>
    </location>
    <ligand>
        <name>a peptide</name>
        <dbReference type="ChEBI" id="CHEBI:60466"/>
    </ligand>
</feature>
<dbReference type="FunFam" id="3.30.2010.30:FF:000001">
    <property type="entry name" value="Leukotriene A(4) hydrolase"/>
    <property type="match status" value="1"/>
</dbReference>
<dbReference type="Gene3D" id="1.10.390.10">
    <property type="entry name" value="Neutral Protease Domain 2"/>
    <property type="match status" value="1"/>
</dbReference>
<evidence type="ECO:0000256" key="7">
    <source>
        <dbReference type="ARBA" id="ARBA00022670"/>
    </source>
</evidence>
<evidence type="ECO:0000256" key="9">
    <source>
        <dbReference type="ARBA" id="ARBA00022801"/>
    </source>
</evidence>
<dbReference type="NCBIfam" id="TIGR02411">
    <property type="entry name" value="leuko_A4_hydro"/>
    <property type="match status" value="1"/>
</dbReference>
<comment type="pathway">
    <text evidence="3 16">Lipid metabolism; leukotriene B4 biosynthesis.</text>
</comment>
<evidence type="ECO:0000313" key="19">
    <source>
        <dbReference type="Proteomes" id="UP000215335"/>
    </source>
</evidence>
<dbReference type="InterPro" id="IPR027268">
    <property type="entry name" value="Peptidase_M4/M1_CTD_sf"/>
</dbReference>
<evidence type="ECO:0000256" key="14">
    <source>
        <dbReference type="PIRSR" id="PIRSR612777-2"/>
    </source>
</evidence>
<evidence type="ECO:0000256" key="1">
    <source>
        <dbReference type="ARBA" id="ARBA00004496"/>
    </source>
</evidence>
<dbReference type="Pfam" id="PF09127">
    <property type="entry name" value="Leuk-A4-hydro_C"/>
    <property type="match status" value="1"/>
</dbReference>
<feature type="domain" description="Peptidase M1 leukotriene A4 hydrolase/aminopeptidase C-terminal" evidence="17">
    <location>
        <begin position="507"/>
        <end position="650"/>
    </location>
</feature>
<dbReference type="SUPFAM" id="SSF55486">
    <property type="entry name" value="Metalloproteases ('zincins'), catalytic domain"/>
    <property type="match status" value="1"/>
</dbReference>
<keyword evidence="9 16" id="KW-0378">Hydrolase</keyword>
<keyword evidence="16" id="KW-0434">Leukotriene biosynthesis</keyword>
<comment type="subcellular location">
    <subcellularLocation>
        <location evidence="2">Cell membrane</location>
        <topology evidence="2">Lipid-anchor</topology>
        <topology evidence="2">GPI-anchor</topology>
    </subcellularLocation>
    <subcellularLocation>
        <location evidence="1 16">Cytoplasm</location>
    </subcellularLocation>
</comment>
<dbReference type="InterPro" id="IPR001930">
    <property type="entry name" value="Peptidase_M1"/>
</dbReference>
<evidence type="ECO:0000256" key="16">
    <source>
        <dbReference type="RuleBase" id="RU361141"/>
    </source>
</evidence>
<dbReference type="GO" id="GO:0098552">
    <property type="term" value="C:side of membrane"/>
    <property type="evidence" value="ECO:0007669"/>
    <property type="project" value="UniProtKB-KW"/>
</dbReference>
<feature type="active site" description="Proton acceptor" evidence="13">
    <location>
        <position position="340"/>
    </location>
</feature>
<keyword evidence="6" id="KW-0336">GPI-anchor</keyword>
<keyword evidence="12" id="KW-0449">Lipoprotein</keyword>
<evidence type="ECO:0000256" key="13">
    <source>
        <dbReference type="PIRSR" id="PIRSR612777-1"/>
    </source>
</evidence>
<feature type="active site" description="Proton donor" evidence="13">
    <location>
        <position position="427"/>
    </location>
</feature>
<dbReference type="InterPro" id="IPR016024">
    <property type="entry name" value="ARM-type_fold"/>
</dbReference>
<dbReference type="GO" id="GO:0043171">
    <property type="term" value="P:peptide catabolic process"/>
    <property type="evidence" value="ECO:0007669"/>
    <property type="project" value="TreeGrafter"/>
</dbReference>
<dbReference type="InterPro" id="IPR049980">
    <property type="entry name" value="LTA4H_cat"/>
</dbReference>
<dbReference type="PANTHER" id="PTHR45726:SF3">
    <property type="entry name" value="LEUKOTRIENE A-4 HYDROLASE"/>
    <property type="match status" value="1"/>
</dbReference>
<evidence type="ECO:0000256" key="11">
    <source>
        <dbReference type="ARBA" id="ARBA00023049"/>
    </source>
</evidence>
<keyword evidence="7 16" id="KW-0645">Protease</keyword>
<sequence length="659" mass="74949">ITSHVWCADNLKLAVAAEYIKLCGRTLTTICGIEGEIVGWCNMALSPTDPNSFSRPDLAVVTHTHLDVKVDFTKKIFDGSAVLDIEKKGETEFLLLDVRGLVLLSIINVIDGSRLDYCVEKGVDYGSKLSVQLPDIPIVDGDKIKYKIKIDYRTSQDSTALQWLSPEQTAGGKHPYLFSQCQAIHARSMLPCQDTPYVKSTYSAEIRAPAELNVLMSAIKDGIEEVDNSTKVHKFHQPVPIPSYLIAIAVGALVSKQIGPRTKVWTEQELLDKSAYEFEETETMLKTAEEICGPYVWGIYDLLILPPSFPFGGMENPCLTFVTPTLLAGDRSLANVVAHEIAHSWTGNLVTNENFEHFWLNEGFTVFVERKIGGRMYGDKVRHFSALMGLQSLKDTIKTLGDKNPLTNLVTNLTGVDPDDAFSTVPYEKGHTFLFYLEELLGGPKEFEPFLRSYLDTFKYKSLNTTQWKEYLYKYFANKTEILNTVNWDAWFNKPGEPPVIPKYDTTLANEYLALAAKWIEDDAPTTFSKNDLNSWTSNQKEAFLSELVLNNKTLSIDQMKLMNELYGFDSVHNSEIRFQWLRLSLKSRWESKVDEALDFATSQGRLKFVRPIFRDVYAWEAMRQRAIDTYLKHKDKMMYVTREMVAKDLHLVTEKKRN</sequence>
<dbReference type="Pfam" id="PF01433">
    <property type="entry name" value="Peptidase_M1"/>
    <property type="match status" value="1"/>
</dbReference>
<dbReference type="GO" id="GO:0006508">
    <property type="term" value="P:proteolysis"/>
    <property type="evidence" value="ECO:0007669"/>
    <property type="project" value="UniProtKB-KW"/>
</dbReference>
<dbReference type="Pfam" id="PF17900">
    <property type="entry name" value="Peptidase_M1_N"/>
    <property type="match status" value="1"/>
</dbReference>
<dbReference type="InterPro" id="IPR015211">
    <property type="entry name" value="Peptidase_M1_C"/>
</dbReference>
<comment type="caution">
    <text evidence="18">The sequence shown here is derived from an EMBL/GenBank/DDBJ whole genome shotgun (WGS) entry which is preliminary data.</text>
</comment>
<keyword evidence="6" id="KW-0325">Glycoprotein</keyword>
<keyword evidence="19" id="KW-1185">Reference proteome</keyword>
<dbReference type="InterPro" id="IPR014782">
    <property type="entry name" value="Peptidase_M1_dom"/>
</dbReference>
<dbReference type="STRING" id="543379.A0A232F4W0"/>
<proteinExistence type="inferred from homology"/>
<dbReference type="FunFam" id="1.10.390.10:FF:000003">
    <property type="entry name" value="Leukotriene A(4) hydrolase"/>
    <property type="match status" value="1"/>
</dbReference>
<evidence type="ECO:0000256" key="8">
    <source>
        <dbReference type="ARBA" id="ARBA00022723"/>
    </source>
</evidence>
<evidence type="ECO:0000256" key="2">
    <source>
        <dbReference type="ARBA" id="ARBA00004609"/>
    </source>
</evidence>
<feature type="binding site" evidence="14">
    <location>
        <begin position="310"/>
        <end position="315"/>
    </location>
    <ligand>
        <name>a peptide</name>
        <dbReference type="ChEBI" id="CHEBI:60466"/>
    </ligand>
</feature>
<dbReference type="EC" id="3.3.2.6" evidence="16"/>
<gene>
    <name evidence="18" type="ORF">TSAR_009328</name>
</gene>
<dbReference type="UniPathway" id="UPA00878"/>
<reference evidence="18 19" key="1">
    <citation type="journal article" date="2017" name="Curr. Biol.">
        <title>The Evolution of Venom by Co-option of Single-Copy Genes.</title>
        <authorList>
            <person name="Martinson E.O."/>
            <person name="Mrinalini"/>
            <person name="Kelkar Y.D."/>
            <person name="Chang C.H."/>
            <person name="Werren J.H."/>
        </authorList>
    </citation>
    <scope>NUCLEOTIDE SEQUENCE [LARGE SCALE GENOMIC DNA]</scope>
    <source>
        <strain evidence="18 19">Alberta</strain>
        <tissue evidence="18">Whole body</tissue>
    </source>
</reference>
<dbReference type="InterPro" id="IPR012777">
    <property type="entry name" value="LTA4H"/>
</dbReference>
<dbReference type="CDD" id="cd09599">
    <property type="entry name" value="M1_LTA4H"/>
    <property type="match status" value="1"/>
</dbReference>
<evidence type="ECO:0000256" key="4">
    <source>
        <dbReference type="ARBA" id="ARBA00010136"/>
    </source>
</evidence>
<dbReference type="GO" id="GO:0005886">
    <property type="term" value="C:plasma membrane"/>
    <property type="evidence" value="ECO:0007669"/>
    <property type="project" value="UniProtKB-SubCell"/>
</dbReference>
<evidence type="ECO:0000259" key="17">
    <source>
        <dbReference type="SMART" id="SM01263"/>
    </source>
</evidence>
<dbReference type="GO" id="GO:0004301">
    <property type="term" value="F:epoxide hydrolase activity"/>
    <property type="evidence" value="ECO:0007669"/>
    <property type="project" value="TreeGrafter"/>
</dbReference>
<dbReference type="GO" id="GO:0070006">
    <property type="term" value="F:metalloaminopeptidase activity"/>
    <property type="evidence" value="ECO:0007669"/>
    <property type="project" value="UniProtKB-ARBA"/>
</dbReference>
<dbReference type="OrthoDB" id="79562at2759"/>
<feature type="binding site" evidence="15">
    <location>
        <position position="362"/>
    </location>
    <ligand>
        <name>Zn(2+)</name>
        <dbReference type="ChEBI" id="CHEBI:29105"/>
        <note>catalytic</note>
    </ligand>
</feature>
<dbReference type="InterPro" id="IPR034015">
    <property type="entry name" value="M1_LTA4H"/>
</dbReference>
<dbReference type="Gene3D" id="3.30.2010.30">
    <property type="match status" value="1"/>
</dbReference>
<dbReference type="SUPFAM" id="SSF48371">
    <property type="entry name" value="ARM repeat"/>
    <property type="match status" value="1"/>
</dbReference>
<dbReference type="GO" id="GO:0004463">
    <property type="term" value="F:leukotriene-A4 hydrolase activity"/>
    <property type="evidence" value="ECO:0007669"/>
    <property type="project" value="UniProtKB-EC"/>
</dbReference>
<dbReference type="Proteomes" id="UP000215335">
    <property type="component" value="Unassembled WGS sequence"/>
</dbReference>
<evidence type="ECO:0000256" key="3">
    <source>
        <dbReference type="ARBA" id="ARBA00004716"/>
    </source>
</evidence>
<dbReference type="FunFam" id="1.25.40.320:FF:000001">
    <property type="entry name" value="Leukotriene A(4) hydrolase"/>
    <property type="match status" value="1"/>
</dbReference>
<feature type="binding site" evidence="15">
    <location>
        <position position="339"/>
    </location>
    <ligand>
        <name>Zn(2+)</name>
        <dbReference type="ChEBI" id="CHEBI:29105"/>
        <note>catalytic</note>
    </ligand>
</feature>
<feature type="binding site" evidence="15">
    <location>
        <position position="343"/>
    </location>
    <ligand>
        <name>Zn(2+)</name>
        <dbReference type="ChEBI" id="CHEBI:29105"/>
        <note>catalytic</note>
    </ligand>
</feature>
<evidence type="ECO:0000256" key="12">
    <source>
        <dbReference type="ARBA" id="ARBA00023288"/>
    </source>
</evidence>
<comment type="catalytic activity">
    <reaction evidence="16">
        <text>leukotriene A4 + H2O = leukotriene B4</text>
        <dbReference type="Rhea" id="RHEA:22324"/>
        <dbReference type="ChEBI" id="CHEBI:15377"/>
        <dbReference type="ChEBI" id="CHEBI:57461"/>
        <dbReference type="ChEBI" id="CHEBI:57463"/>
        <dbReference type="EC" id="3.3.2.6"/>
    </reaction>
</comment>
<keyword evidence="8 15" id="KW-0479">Metal-binding</keyword>
<keyword evidence="6" id="KW-0472">Membrane</keyword>
<feature type="non-terminal residue" evidence="18">
    <location>
        <position position="1"/>
    </location>
</feature>
<organism evidence="18 19">
    <name type="scientific">Trichomalopsis sarcophagae</name>
    <dbReference type="NCBI Taxonomy" id="543379"/>
    <lineage>
        <taxon>Eukaryota</taxon>
        <taxon>Metazoa</taxon>
        <taxon>Ecdysozoa</taxon>
        <taxon>Arthropoda</taxon>
        <taxon>Hexapoda</taxon>
        <taxon>Insecta</taxon>
        <taxon>Pterygota</taxon>
        <taxon>Neoptera</taxon>
        <taxon>Endopterygota</taxon>
        <taxon>Hymenoptera</taxon>
        <taxon>Apocrita</taxon>
        <taxon>Proctotrupomorpha</taxon>
        <taxon>Chalcidoidea</taxon>
        <taxon>Pteromalidae</taxon>
        <taxon>Pteromalinae</taxon>
        <taxon>Trichomalopsis</taxon>
    </lineage>
</organism>